<feature type="transmembrane region" description="Helical" evidence="1">
    <location>
        <begin position="130"/>
        <end position="151"/>
    </location>
</feature>
<keyword evidence="1" id="KW-0812">Transmembrane</keyword>
<feature type="transmembrane region" description="Helical" evidence="1">
    <location>
        <begin position="39"/>
        <end position="57"/>
    </location>
</feature>
<accession>A0ABN2W3F7</accession>
<name>A0ABN2W3F7_9ACTN</name>
<feature type="transmembrane region" description="Helical" evidence="1">
    <location>
        <begin position="209"/>
        <end position="226"/>
    </location>
</feature>
<dbReference type="PANTHER" id="PTHR40400:SF1">
    <property type="entry name" value="SLR1512 PROTEIN"/>
    <property type="match status" value="1"/>
</dbReference>
<feature type="transmembrane region" description="Helical" evidence="1">
    <location>
        <begin position="297"/>
        <end position="316"/>
    </location>
</feature>
<protein>
    <submittedName>
        <fullName evidence="2">Sodium-dependent bicarbonate transport family permease</fullName>
    </submittedName>
</protein>
<evidence type="ECO:0000313" key="3">
    <source>
        <dbReference type="Proteomes" id="UP001501480"/>
    </source>
</evidence>
<dbReference type="PANTHER" id="PTHR40400">
    <property type="entry name" value="SLR1512 PROTEIN"/>
    <property type="match status" value="1"/>
</dbReference>
<feature type="transmembrane region" description="Helical" evidence="1">
    <location>
        <begin position="12"/>
        <end position="30"/>
    </location>
</feature>
<keyword evidence="1" id="KW-1133">Transmembrane helix</keyword>
<comment type="caution">
    <text evidence="2">The sequence shown here is derived from an EMBL/GenBank/DDBJ whole genome shotgun (WGS) entry which is preliminary data.</text>
</comment>
<feature type="transmembrane region" description="Helical" evidence="1">
    <location>
        <begin position="238"/>
        <end position="255"/>
    </location>
</feature>
<evidence type="ECO:0000256" key="1">
    <source>
        <dbReference type="SAM" id="Phobius"/>
    </source>
</evidence>
<feature type="transmembrane region" description="Helical" evidence="1">
    <location>
        <begin position="63"/>
        <end position="87"/>
    </location>
</feature>
<keyword evidence="1" id="KW-0472">Membrane</keyword>
<feature type="transmembrane region" description="Helical" evidence="1">
    <location>
        <begin position="267"/>
        <end position="291"/>
    </location>
</feature>
<proteinExistence type="predicted"/>
<dbReference type="Proteomes" id="UP001501480">
    <property type="component" value="Unassembled WGS sequence"/>
</dbReference>
<gene>
    <name evidence="2" type="ORF">GCM10009821_24260</name>
</gene>
<dbReference type="EMBL" id="BAAAPY010000009">
    <property type="protein sequence ID" value="GAA2082561.1"/>
    <property type="molecule type" value="Genomic_DNA"/>
</dbReference>
<dbReference type="RefSeq" id="WP_344329017.1">
    <property type="nucleotide sequence ID" value="NZ_BAAAPY010000009.1"/>
</dbReference>
<sequence>MDLSTLSNLTDPVILFFVLGLLAGSLRSNLEVPPPVTKFLSLYLLMAIGFKGGQALAESGLTATALTVIAIAMTLSLVIPAIGYLVLRRRVNPFDAAAIAATYGSVSAVTFIAASQVLTARGDAPGGHMTVALVLMESPAIVMAVVLAGWARSQAASRQIATVGGGATPLATGIGASSGSEVAAGRAGGRPERSEGVGGVLRGAFTEGTFLLLVGSLVIGAATGPAGGEAMTPFINDIFKGLLAFFLLEMGLLVARQTREVKGIPPFLVGFAIVMPLVGAGLALLLGSAAGLTVGDLTLLMVLAASGSYIVVPAVVRYAIPEALPSRYLTMSLAITFPFNIVVGIPLYHAVAEMIAR</sequence>
<reference evidence="2 3" key="1">
    <citation type="journal article" date="2019" name="Int. J. Syst. Evol. Microbiol.">
        <title>The Global Catalogue of Microorganisms (GCM) 10K type strain sequencing project: providing services to taxonomists for standard genome sequencing and annotation.</title>
        <authorList>
            <consortium name="The Broad Institute Genomics Platform"/>
            <consortium name="The Broad Institute Genome Sequencing Center for Infectious Disease"/>
            <person name="Wu L."/>
            <person name="Ma J."/>
        </authorList>
    </citation>
    <scope>NUCLEOTIDE SEQUENCE [LARGE SCALE GENOMIC DNA]</scope>
    <source>
        <strain evidence="2 3">JCM 15749</strain>
    </source>
</reference>
<dbReference type="InterPro" id="IPR010293">
    <property type="entry name" value="Sbt_1"/>
</dbReference>
<evidence type="ECO:0000313" key="2">
    <source>
        <dbReference type="EMBL" id="GAA2082561.1"/>
    </source>
</evidence>
<feature type="transmembrane region" description="Helical" evidence="1">
    <location>
        <begin position="328"/>
        <end position="351"/>
    </location>
</feature>
<dbReference type="Pfam" id="PF05982">
    <property type="entry name" value="Sbt_1"/>
    <property type="match status" value="1"/>
</dbReference>
<feature type="transmembrane region" description="Helical" evidence="1">
    <location>
        <begin position="94"/>
        <end position="118"/>
    </location>
</feature>
<organism evidence="2 3">
    <name type="scientific">Aeromicrobium halocynthiae</name>
    <dbReference type="NCBI Taxonomy" id="560557"/>
    <lineage>
        <taxon>Bacteria</taxon>
        <taxon>Bacillati</taxon>
        <taxon>Actinomycetota</taxon>
        <taxon>Actinomycetes</taxon>
        <taxon>Propionibacteriales</taxon>
        <taxon>Nocardioidaceae</taxon>
        <taxon>Aeromicrobium</taxon>
    </lineage>
</organism>
<keyword evidence="3" id="KW-1185">Reference proteome</keyword>